<dbReference type="GO" id="GO:0006355">
    <property type="term" value="P:regulation of DNA-templated transcription"/>
    <property type="evidence" value="ECO:0007669"/>
    <property type="project" value="InterPro"/>
</dbReference>
<dbReference type="InterPro" id="IPR000792">
    <property type="entry name" value="Tscrpt_reg_LuxR_C"/>
</dbReference>
<dbReference type="EMBL" id="JADZGI010000001">
    <property type="protein sequence ID" value="MBH0113648.1"/>
    <property type="molecule type" value="Genomic_DNA"/>
</dbReference>
<dbReference type="SUPFAM" id="SSF46894">
    <property type="entry name" value="C-terminal effector domain of the bipartite response regulators"/>
    <property type="match status" value="1"/>
</dbReference>
<proteinExistence type="predicted"/>
<dbReference type="GO" id="GO:0003677">
    <property type="term" value="F:DNA binding"/>
    <property type="evidence" value="ECO:0007669"/>
    <property type="project" value="InterPro"/>
</dbReference>
<sequence length="396" mass="43308">MALTSRDETDLILPLLRGIDENPAFSTFLGRLKRRLGVDFAALHLRSGEATSARYRTCDAPGNVTPALTRGDRASPITALFERDRPHLEALRPGRVYSLAELVEHDPVARVERRRAMAALGLQDERVVRLALRSRDAGGGQAREEPAAWLAIARKTQRCSASEGALLSNLAPYLAEALDLRTELSRDRADARIARQALWRSRRGWMMFDREARLVDIDPATAQYWEEHLGARPRLGERLLNLPLATERNLAALAQAMPSDRTQSHALLLSEDPHIEALLVPRGFANDFGEAAEPAQETAGLAVDETRGALLALLPLPAPPSPQAASRLCEVHGLPLREAQLALALAEGASIAEGAQALGLSLETARNYSKRIYARLGVSGQTQLVKRIHEGTALMR</sequence>
<evidence type="ECO:0000313" key="3">
    <source>
        <dbReference type="Proteomes" id="UP000617634"/>
    </source>
</evidence>
<comment type="caution">
    <text evidence="2">The sequence shown here is derived from an EMBL/GenBank/DDBJ whole genome shotgun (WGS) entry which is preliminary data.</text>
</comment>
<dbReference type="SMART" id="SM00421">
    <property type="entry name" value="HTH_LUXR"/>
    <property type="match status" value="1"/>
</dbReference>
<feature type="domain" description="HTH luxR-type" evidence="1">
    <location>
        <begin position="331"/>
        <end position="388"/>
    </location>
</feature>
<dbReference type="AlphaFoldDB" id="A0A931ML89"/>
<name>A0A931ML89_9SPHN</name>
<dbReference type="Gene3D" id="1.10.10.10">
    <property type="entry name" value="Winged helix-like DNA-binding domain superfamily/Winged helix DNA-binding domain"/>
    <property type="match status" value="1"/>
</dbReference>
<evidence type="ECO:0000313" key="2">
    <source>
        <dbReference type="EMBL" id="MBH0113648.1"/>
    </source>
</evidence>
<keyword evidence="3" id="KW-1185">Reference proteome</keyword>
<accession>A0A931ML89</accession>
<dbReference type="Proteomes" id="UP000617634">
    <property type="component" value="Unassembled WGS sequence"/>
</dbReference>
<dbReference type="InterPro" id="IPR016032">
    <property type="entry name" value="Sig_transdc_resp-reg_C-effctor"/>
</dbReference>
<dbReference type="RefSeq" id="WP_197163957.1">
    <property type="nucleotide sequence ID" value="NZ_JADZGI010000001.1"/>
</dbReference>
<dbReference type="InterPro" id="IPR036388">
    <property type="entry name" value="WH-like_DNA-bd_sf"/>
</dbReference>
<organism evidence="2 3">
    <name type="scientific">Novosphingobium aureum</name>
    <dbReference type="NCBI Taxonomy" id="2792964"/>
    <lineage>
        <taxon>Bacteria</taxon>
        <taxon>Pseudomonadati</taxon>
        <taxon>Pseudomonadota</taxon>
        <taxon>Alphaproteobacteria</taxon>
        <taxon>Sphingomonadales</taxon>
        <taxon>Sphingomonadaceae</taxon>
        <taxon>Novosphingobium</taxon>
    </lineage>
</organism>
<evidence type="ECO:0000259" key="1">
    <source>
        <dbReference type="SMART" id="SM00421"/>
    </source>
</evidence>
<protein>
    <submittedName>
        <fullName evidence="2">Helix-turn-helix transcriptional regulator</fullName>
    </submittedName>
</protein>
<reference evidence="2" key="1">
    <citation type="submission" date="2020-11" db="EMBL/GenBank/DDBJ databases">
        <title>Novosphingobium aureum sp. nov., a marine bacterium isolated from sediment of a salt flat.</title>
        <authorList>
            <person name="Yoo Y."/>
            <person name="Kim J.-J."/>
        </authorList>
    </citation>
    <scope>NUCLEOTIDE SEQUENCE</scope>
    <source>
        <strain evidence="2">YJ-S2-02</strain>
    </source>
</reference>
<gene>
    <name evidence="2" type="ORF">I5E68_11870</name>
</gene>